<comment type="caution">
    <text evidence="3">The sequence shown here is derived from an EMBL/GenBank/DDBJ whole genome shotgun (WGS) entry which is preliminary data.</text>
</comment>
<evidence type="ECO:0000313" key="3">
    <source>
        <dbReference type="EMBL" id="CAG2056000.1"/>
    </source>
</evidence>
<dbReference type="InterPro" id="IPR046426">
    <property type="entry name" value="DAXX_histone-bd_sf"/>
</dbReference>
<dbReference type="Gene3D" id="1.20.58.2170">
    <property type="match status" value="2"/>
</dbReference>
<accession>A0ABN7NSK1</accession>
<feature type="compositionally biased region" description="Basic and acidic residues" evidence="1">
    <location>
        <begin position="299"/>
        <end position="323"/>
    </location>
</feature>
<feature type="region of interest" description="Disordered" evidence="1">
    <location>
        <begin position="298"/>
        <end position="389"/>
    </location>
</feature>
<reference evidence="3" key="1">
    <citation type="submission" date="2021-03" db="EMBL/GenBank/DDBJ databases">
        <authorList>
            <person name="Tran Van P."/>
        </authorList>
    </citation>
    <scope>NUCLEOTIDE SEQUENCE</scope>
</reference>
<dbReference type="EMBL" id="CAJPIN010003225">
    <property type="protein sequence ID" value="CAG2056000.1"/>
    <property type="molecule type" value="Genomic_DNA"/>
</dbReference>
<name>A0ABN7NSK1_TIMPD</name>
<evidence type="ECO:0000256" key="1">
    <source>
        <dbReference type="SAM" id="MobiDB-lite"/>
    </source>
</evidence>
<feature type="compositionally biased region" description="Polar residues" evidence="1">
    <location>
        <begin position="226"/>
        <end position="241"/>
    </location>
</feature>
<feature type="compositionally biased region" description="Acidic residues" evidence="1">
    <location>
        <begin position="203"/>
        <end position="225"/>
    </location>
</feature>
<feature type="region of interest" description="Disordered" evidence="1">
    <location>
        <begin position="187"/>
        <end position="271"/>
    </location>
</feature>
<proteinExistence type="predicted"/>
<feature type="region of interest" description="Disordered" evidence="1">
    <location>
        <begin position="1"/>
        <end position="25"/>
    </location>
</feature>
<dbReference type="Proteomes" id="UP001153148">
    <property type="component" value="Unassembled WGS sequence"/>
</dbReference>
<sequence length="389" mass="44214">MNGSTMPVAGSSKPSDPVTDEGEVGMAVPVEHRKIVKKLTKVMRILHYKIQKLETQEVDFDDDDDSSTPFTELNRRIESFVNKKKEFPDYHDVLKLVIECNVSSSPDYRMKLAQEAFEIVGNELQRRRKWDDWSSVSSFLGNKEDPAELDPELNAKLHRNYEEAKTKISCVINQFADQEVQGNLEPEEVADEDAEQSAGEGSGQEEEEEIKAVEEEDHNDIEDDNLPSSPINTDAESSNLESPAPVSPSKENYDAELATTEDDCNELDPSKECLTESFGKKQVFLKNYLSHEIISDELEPIKDDLSHEDTSEVLEPIRDDLSRENTSNELEPIKDVFSHENTSDELEPMKDDLSRENTNDELEPTKDNLSRENTSDELEPMKDDFSFFP</sequence>
<feature type="domain" description="Daxx histone-binding" evidence="2">
    <location>
        <begin position="108"/>
        <end position="176"/>
    </location>
</feature>
<feature type="compositionally biased region" description="Basic and acidic residues" evidence="1">
    <location>
        <begin position="331"/>
        <end position="389"/>
    </location>
</feature>
<organism evidence="3 4">
    <name type="scientific">Timema podura</name>
    <name type="common">Walking stick</name>
    <dbReference type="NCBI Taxonomy" id="61482"/>
    <lineage>
        <taxon>Eukaryota</taxon>
        <taxon>Metazoa</taxon>
        <taxon>Ecdysozoa</taxon>
        <taxon>Arthropoda</taxon>
        <taxon>Hexapoda</taxon>
        <taxon>Insecta</taxon>
        <taxon>Pterygota</taxon>
        <taxon>Neoptera</taxon>
        <taxon>Polyneoptera</taxon>
        <taxon>Phasmatodea</taxon>
        <taxon>Timematodea</taxon>
        <taxon>Timematoidea</taxon>
        <taxon>Timematidae</taxon>
        <taxon>Timema</taxon>
    </lineage>
</organism>
<dbReference type="Pfam" id="PF20920">
    <property type="entry name" value="DAXX_hist_bd"/>
    <property type="match status" value="1"/>
</dbReference>
<evidence type="ECO:0000259" key="2">
    <source>
        <dbReference type="Pfam" id="PF20920"/>
    </source>
</evidence>
<gene>
    <name evidence="3" type="ORF">TPAB3V08_LOCUS2998</name>
</gene>
<evidence type="ECO:0000313" key="4">
    <source>
        <dbReference type="Proteomes" id="UP001153148"/>
    </source>
</evidence>
<dbReference type="InterPro" id="IPR046378">
    <property type="entry name" value="DAXX_histone-bd"/>
</dbReference>
<protein>
    <recommendedName>
        <fullName evidence="2">Daxx histone-binding domain-containing protein</fullName>
    </recommendedName>
</protein>
<keyword evidence="4" id="KW-1185">Reference proteome</keyword>